<organism evidence="1 2">
    <name type="scientific">Pectobacterium phage vB_PcaM_CBB</name>
    <dbReference type="NCBI Taxonomy" id="2772511"/>
    <lineage>
        <taxon>Viruses</taxon>
        <taxon>Duplodnaviria</taxon>
        <taxon>Heunggongvirae</taxon>
        <taxon>Uroviricota</taxon>
        <taxon>Caudoviricetes</taxon>
        <taxon>Mimasvirus</taxon>
        <taxon>Mimasvirus CBB</taxon>
    </lineage>
</organism>
<dbReference type="Proteomes" id="UP000223891">
    <property type="component" value="Segment"/>
</dbReference>
<gene>
    <name evidence="1" type="ORF">CBB_190</name>
</gene>
<protein>
    <submittedName>
        <fullName evidence="1">Uncharacterized protein</fullName>
    </submittedName>
</protein>
<keyword evidence="2" id="KW-1185">Reference proteome</keyword>
<name>A0A1L2CUQ6_9CAUD</name>
<proteinExistence type="predicted"/>
<sequence length="47" mass="5626">MEFHELEDAIRWHINYITTVVKPDYVIKLNESFWGSLLVEDFIDANN</sequence>
<evidence type="ECO:0000313" key="2">
    <source>
        <dbReference type="Proteomes" id="UP000223891"/>
    </source>
</evidence>
<dbReference type="EMBL" id="KU574722">
    <property type="protein sequence ID" value="AMM43755.1"/>
    <property type="molecule type" value="Genomic_DNA"/>
</dbReference>
<reference evidence="2" key="1">
    <citation type="submission" date="2016-01" db="EMBL/GenBank/DDBJ databases">
        <title>Isolation and Characterization of Enterobacteria phage CBB.</title>
        <authorList>
            <person name="Buttimer C.T.H."/>
            <person name="Hendrix H."/>
            <person name="Alexandre H."/>
            <person name="O'Mahony J."/>
            <person name="Lavigne R."/>
            <person name="Coffey A."/>
        </authorList>
    </citation>
    <scope>NUCLEOTIDE SEQUENCE [LARGE SCALE GENOMIC DNA]</scope>
</reference>
<evidence type="ECO:0000313" key="1">
    <source>
        <dbReference type="EMBL" id="AMM43755.1"/>
    </source>
</evidence>
<accession>A0A1L2CUQ6</accession>